<dbReference type="Proteomes" id="UP000636709">
    <property type="component" value="Unassembled WGS sequence"/>
</dbReference>
<feature type="compositionally biased region" description="Pro residues" evidence="1">
    <location>
        <begin position="578"/>
        <end position="621"/>
    </location>
</feature>
<evidence type="ECO:0000313" key="3">
    <source>
        <dbReference type="Proteomes" id="UP000636709"/>
    </source>
</evidence>
<sequence length="1065" mass="113637">MDITEGRERDNLVSHQQVDQHRQSFSWPSYNPKIFEDFAGPSNNFGFFTNANNNVVPAPVLEPCPAYQQQQPWALNIFNNTAPPLAAVSTMATNVTYEPQFSNDKQQDDICLPLMAGPFPWPLVMQQDMFQPQAESCRIQPLAGDIFTVMTGAGTFGASMTTAEAGVHGNIDNSHIQSVNLGTEQQGDDRLAAMTMDMHTKVDSVMVPQHVGITTKENASAMPYHANGNNANHNAGSLVLHDQVHGMASNVIDPAMAGGAYGSNDASLVAPQGLFIEAPNGNQLALGDNMDGSPVGLVQSPGTVLDWKSNLAAIFSSPWYEENDFFPVEALLGQQDAPMHDIAFDGRQADAIDNTNCDAGGDVATCRSSNTALKVLTGGKLKDVNVVLINAVKAATCGFAFREIVERDLSIPVIYFMPLDHKAATGEELNKLIRTLLAATFTISKPFDIEELHVLWRVIAWRKYYLNATRNHGVGGFGFGRVPSSWAVLMARSAVDKKRRAMEGNKKNGGKASKFQQPQAMDDHQLPQQQQSMPPHNPRVSKHAPGKTKNPATTDTSAKPKAPTTRPPRYPAAAPARRPVPSPPTPASPAPPPVNRRPTPPPHPMFPTTPAPARPPAIHPVPVPAREPPTVPLVHQNQQPTATGNIFGGAMAPSKMTAVTTMPAVTVTNLEPQVTQQQQDMNMSPSMFGPFPYQCPRQPVTRRRETGAIILDFKQPHSCPLFTAMASDRPMTFGASAPAHAGAYGNAASPLSMSLSTGAEDELSDLSDMVTMHTNATSSPPVHQPLISDEAIEAAIVAALNKKKNSNYTAGSLDDVAPHQHVGHGMVSNVAASAAATETLNIGDYINYNAGPVLAPQHVGHDDVAAYEAAPMDATLLNANSFSSNYGAGSYVAPGEDQVLGMASNNVNELTMAGRAFGTNVAVPSMAPENLVATVQNNGNQQLAPGELDNLLESLMGPQQGSCVVMDGNPGLKTMFPADPYKNTMFQQLQNLLLEQDGQHGGATGGAATAADAAGTTTLPIGGERDMGISWDIGTADSFEMPDGFFVNGTGDFMFQHDVNMGRRE</sequence>
<dbReference type="EMBL" id="JACEFO010002883">
    <property type="protein sequence ID" value="KAF8646698.1"/>
    <property type="molecule type" value="Genomic_DNA"/>
</dbReference>
<evidence type="ECO:0000256" key="1">
    <source>
        <dbReference type="SAM" id="MobiDB-lite"/>
    </source>
</evidence>
<keyword evidence="3" id="KW-1185">Reference proteome</keyword>
<evidence type="ECO:0000313" key="2">
    <source>
        <dbReference type="EMBL" id="KAF8646698.1"/>
    </source>
</evidence>
<organism evidence="2 3">
    <name type="scientific">Digitaria exilis</name>
    <dbReference type="NCBI Taxonomy" id="1010633"/>
    <lineage>
        <taxon>Eukaryota</taxon>
        <taxon>Viridiplantae</taxon>
        <taxon>Streptophyta</taxon>
        <taxon>Embryophyta</taxon>
        <taxon>Tracheophyta</taxon>
        <taxon>Spermatophyta</taxon>
        <taxon>Magnoliopsida</taxon>
        <taxon>Liliopsida</taxon>
        <taxon>Poales</taxon>
        <taxon>Poaceae</taxon>
        <taxon>PACMAD clade</taxon>
        <taxon>Panicoideae</taxon>
        <taxon>Panicodae</taxon>
        <taxon>Paniceae</taxon>
        <taxon>Anthephorinae</taxon>
        <taxon>Digitaria</taxon>
    </lineage>
</organism>
<dbReference type="AlphaFoldDB" id="A0A835DTH5"/>
<feature type="region of interest" description="Disordered" evidence="1">
    <location>
        <begin position="496"/>
        <end position="621"/>
    </location>
</feature>
<gene>
    <name evidence="2" type="ORF">HU200_065699</name>
</gene>
<reference evidence="2" key="1">
    <citation type="submission" date="2020-07" db="EMBL/GenBank/DDBJ databases">
        <title>Genome sequence and genetic diversity analysis of an under-domesticated orphan crop, white fonio (Digitaria exilis).</title>
        <authorList>
            <person name="Bennetzen J.L."/>
            <person name="Chen S."/>
            <person name="Ma X."/>
            <person name="Wang X."/>
            <person name="Yssel A.E.J."/>
            <person name="Chaluvadi S.R."/>
            <person name="Johnson M."/>
            <person name="Gangashetty P."/>
            <person name="Hamidou F."/>
            <person name="Sanogo M.D."/>
            <person name="Zwaenepoel A."/>
            <person name="Wallace J."/>
            <person name="Van De Peer Y."/>
            <person name="Van Deynze A."/>
        </authorList>
    </citation>
    <scope>NUCLEOTIDE SEQUENCE</scope>
    <source>
        <tissue evidence="2">Leaves</tissue>
    </source>
</reference>
<protein>
    <submittedName>
        <fullName evidence="2">Uncharacterized protein</fullName>
    </submittedName>
</protein>
<name>A0A835DTH5_9POAL</name>
<accession>A0A835DTH5</accession>
<proteinExistence type="predicted"/>
<comment type="caution">
    <text evidence="2">The sequence shown here is derived from an EMBL/GenBank/DDBJ whole genome shotgun (WGS) entry which is preliminary data.</text>
</comment>